<proteinExistence type="predicted"/>
<evidence type="ECO:0000313" key="1">
    <source>
        <dbReference type="EMBL" id="SUZ73227.1"/>
    </source>
</evidence>
<protein>
    <submittedName>
        <fullName evidence="1">Uncharacterized protein</fullName>
    </submittedName>
</protein>
<sequence length="42" mass="4405">MPLDFAAYASLPPAAVGLLRVGPVTHGTWDPRRTEAVLASIS</sequence>
<dbReference type="EMBL" id="UINC01001172">
    <property type="protein sequence ID" value="SUZ73227.1"/>
    <property type="molecule type" value="Genomic_DNA"/>
</dbReference>
<name>A0A381Q559_9ZZZZ</name>
<accession>A0A381Q559</accession>
<organism evidence="1">
    <name type="scientific">marine metagenome</name>
    <dbReference type="NCBI Taxonomy" id="408172"/>
    <lineage>
        <taxon>unclassified sequences</taxon>
        <taxon>metagenomes</taxon>
        <taxon>ecological metagenomes</taxon>
    </lineage>
</organism>
<dbReference type="AlphaFoldDB" id="A0A381Q559"/>
<reference evidence="1" key="1">
    <citation type="submission" date="2018-05" db="EMBL/GenBank/DDBJ databases">
        <authorList>
            <person name="Lanie J.A."/>
            <person name="Ng W.-L."/>
            <person name="Kazmierczak K.M."/>
            <person name="Andrzejewski T.M."/>
            <person name="Davidsen T.M."/>
            <person name="Wayne K.J."/>
            <person name="Tettelin H."/>
            <person name="Glass J.I."/>
            <person name="Rusch D."/>
            <person name="Podicherti R."/>
            <person name="Tsui H.-C.T."/>
            <person name="Winkler M.E."/>
        </authorList>
    </citation>
    <scope>NUCLEOTIDE SEQUENCE</scope>
</reference>
<gene>
    <name evidence="1" type="ORF">METZ01_LOCUS26081</name>
</gene>